<dbReference type="HAMAP" id="MF_00147_B">
    <property type="entry name" value="TIM_B"/>
    <property type="match status" value="1"/>
</dbReference>
<feature type="binding site" evidence="8">
    <location>
        <begin position="233"/>
        <end position="234"/>
    </location>
    <ligand>
        <name>substrate</name>
    </ligand>
</feature>
<comment type="catalytic activity">
    <reaction evidence="8 9">
        <text>D-glyceraldehyde 3-phosphate = dihydroxyacetone phosphate</text>
        <dbReference type="Rhea" id="RHEA:18585"/>
        <dbReference type="ChEBI" id="CHEBI:57642"/>
        <dbReference type="ChEBI" id="CHEBI:59776"/>
        <dbReference type="EC" id="5.3.1.1"/>
    </reaction>
</comment>
<dbReference type="PROSITE" id="PS00171">
    <property type="entry name" value="TIM_1"/>
    <property type="match status" value="1"/>
</dbReference>
<dbReference type="UniPathway" id="UPA00109">
    <property type="reaction ID" value="UER00189"/>
</dbReference>
<protein>
    <recommendedName>
        <fullName evidence="8 9">Triosephosphate isomerase</fullName>
        <shortName evidence="8">TIM</shortName>
        <shortName evidence="8">TPI</shortName>
        <ecNumber evidence="8 9">5.3.1.1</ecNumber>
    </recommendedName>
    <alternativeName>
        <fullName evidence="8">Triose-phosphate isomerase</fullName>
    </alternativeName>
</protein>
<keyword evidence="4 8" id="KW-0312">Gluconeogenesis</keyword>
<accession>A0A142IV67</accession>
<dbReference type="RefSeq" id="WP_061905283.1">
    <property type="nucleotide sequence ID" value="NZ_CALTXO010000004.1"/>
</dbReference>
<dbReference type="UniPathway" id="UPA00138"/>
<keyword evidence="5 8" id="KW-0963">Cytoplasm</keyword>
<dbReference type="PANTHER" id="PTHR21139">
    <property type="entry name" value="TRIOSEPHOSPHATE ISOMERASE"/>
    <property type="match status" value="1"/>
</dbReference>
<comment type="caution">
    <text evidence="11">The sequence shown here is derived from an EMBL/GenBank/DDBJ whole genome shotgun (WGS) entry which is preliminary data.</text>
</comment>
<evidence type="ECO:0000313" key="10">
    <source>
        <dbReference type="EMBL" id="MDH0141802.1"/>
    </source>
</evidence>
<dbReference type="KEGG" id="palc:A0T30_18135"/>
<dbReference type="Gene3D" id="3.20.20.70">
    <property type="entry name" value="Aldolase class I"/>
    <property type="match status" value="1"/>
</dbReference>
<dbReference type="CDD" id="cd00311">
    <property type="entry name" value="TIM"/>
    <property type="match status" value="1"/>
</dbReference>
<sequence length="252" mass="25994">MRRPLVAGNWKMHGTRASVAELIKGLRQLALPTGVEVAVMPPCLYISQVLAGLDGKAIAVGAQNCAVEPMQGALTGEIAPSQLADAGCTMVLVGHSERRLILGERDEQVSRKFAAAQSCGLIPVLCVGETLEQRQAGKTLEVVAAQLGSVIEELGVGAFAQAVVAYEPVWAIGTGLTASPQEAQEVHAAIRAQLAAESAEVARGVRILYGGSVKAANAVELFGMQDIDGGLIGGASLNADEFGAICRAAGNR</sequence>
<dbReference type="EC" id="5.3.1.1" evidence="8 9"/>
<feature type="binding site" evidence="8">
    <location>
        <position position="212"/>
    </location>
    <ligand>
        <name>substrate</name>
    </ligand>
</feature>
<dbReference type="InterPro" id="IPR000652">
    <property type="entry name" value="Triosephosphate_isomerase"/>
</dbReference>
<dbReference type="InterPro" id="IPR035990">
    <property type="entry name" value="TIM_sf"/>
</dbReference>
<comment type="subcellular location">
    <subcellularLocation>
        <location evidence="8 9">Cytoplasm</location>
    </subcellularLocation>
</comment>
<dbReference type="SUPFAM" id="SSF51351">
    <property type="entry name" value="Triosephosphate isomerase (TIM)"/>
    <property type="match status" value="1"/>
</dbReference>
<organism evidence="11 12">
    <name type="scientific">Aquipseudomonas alcaligenes</name>
    <name type="common">Pseudomonas alcaligenes</name>
    <dbReference type="NCBI Taxonomy" id="43263"/>
    <lineage>
        <taxon>Bacteria</taxon>
        <taxon>Pseudomonadati</taxon>
        <taxon>Pseudomonadota</taxon>
        <taxon>Gammaproteobacteria</taxon>
        <taxon>Pseudomonadales</taxon>
        <taxon>Pseudomonadaceae</taxon>
        <taxon>Aquipseudomonas</taxon>
    </lineage>
</organism>
<dbReference type="GO" id="GO:0046166">
    <property type="term" value="P:glyceraldehyde-3-phosphate biosynthetic process"/>
    <property type="evidence" value="ECO:0007669"/>
    <property type="project" value="TreeGrafter"/>
</dbReference>
<feature type="binding site" evidence="8">
    <location>
        <begin position="9"/>
        <end position="11"/>
    </location>
    <ligand>
        <name>substrate</name>
    </ligand>
</feature>
<evidence type="ECO:0000256" key="3">
    <source>
        <dbReference type="ARBA" id="ARBA00007422"/>
    </source>
</evidence>
<evidence type="ECO:0000256" key="6">
    <source>
        <dbReference type="ARBA" id="ARBA00023152"/>
    </source>
</evidence>
<comment type="pathway">
    <text evidence="2">Carbohydrate metabolism; erythritol degradation.</text>
</comment>
<dbReference type="InterPro" id="IPR022896">
    <property type="entry name" value="TrioseP_Isoase_bac/euk"/>
</dbReference>
<dbReference type="FunFam" id="3.20.20.70:FF:000016">
    <property type="entry name" value="Triosephosphate isomerase"/>
    <property type="match status" value="1"/>
</dbReference>
<comment type="subunit">
    <text evidence="8 9">Homodimer.</text>
</comment>
<dbReference type="NCBIfam" id="TIGR00419">
    <property type="entry name" value="tim"/>
    <property type="match status" value="1"/>
</dbReference>
<dbReference type="EMBL" id="JAODZF010000003">
    <property type="protein sequence ID" value="MDH0141802.1"/>
    <property type="molecule type" value="Genomic_DNA"/>
</dbReference>
<dbReference type="Proteomes" id="UP001158058">
    <property type="component" value="Unassembled WGS sequence"/>
</dbReference>
<dbReference type="InterPro" id="IPR013785">
    <property type="entry name" value="Aldolase_TIM"/>
</dbReference>
<name>A0A142IV67_AQUAC</name>
<dbReference type="GeneID" id="42931727"/>
<proteinExistence type="inferred from homology"/>
<comment type="function">
    <text evidence="8">Involved in the gluconeogenesis. Catalyzes stereospecifically the conversion of dihydroxyacetone phosphate (DHAP) to D-glyceraldehyde-3-phosphate (G3P).</text>
</comment>
<reference evidence="10" key="2">
    <citation type="submission" date="2022-09" db="EMBL/GenBank/DDBJ databases">
        <title>Intensive care unit water sources are persistently colonized with multi-drug resistant bacteria and are the site of extensive horizontal gene transfer of antibiotic resistance genes.</title>
        <authorList>
            <person name="Diorio-Toth L."/>
        </authorList>
    </citation>
    <scope>NUCLEOTIDE SEQUENCE</scope>
    <source>
        <strain evidence="10">GD04146</strain>
    </source>
</reference>
<comment type="pathway">
    <text evidence="8 9">Carbohydrate biosynthesis; gluconeogenesis.</text>
</comment>
<keyword evidence="7 8" id="KW-0413">Isomerase</keyword>
<evidence type="ECO:0000256" key="2">
    <source>
        <dbReference type="ARBA" id="ARBA00004939"/>
    </source>
</evidence>
<evidence type="ECO:0000256" key="9">
    <source>
        <dbReference type="RuleBase" id="RU363013"/>
    </source>
</evidence>
<reference evidence="11 12" key="1">
    <citation type="submission" date="2018-09" db="EMBL/GenBank/DDBJ databases">
        <title>Metagenome Assembled Genomes from an Advanced Water Purification Facility.</title>
        <authorList>
            <person name="Stamps B.W."/>
            <person name="Spear J.R."/>
        </authorList>
    </citation>
    <scope>NUCLEOTIDE SEQUENCE [LARGE SCALE GENOMIC DNA]</scope>
    <source>
        <strain evidence="11">Bin_52_1</strain>
    </source>
</reference>
<evidence type="ECO:0000313" key="12">
    <source>
        <dbReference type="Proteomes" id="UP000321110"/>
    </source>
</evidence>
<dbReference type="GO" id="GO:0004807">
    <property type="term" value="F:triose-phosphate isomerase activity"/>
    <property type="evidence" value="ECO:0007669"/>
    <property type="project" value="UniProtKB-UniRule"/>
</dbReference>
<gene>
    <name evidence="8 10" type="primary">tpiA</name>
    <name evidence="11" type="ORF">E6Q69_08465</name>
    <name evidence="10" type="ORF">N7380_05700</name>
</gene>
<evidence type="ECO:0000256" key="5">
    <source>
        <dbReference type="ARBA" id="ARBA00022490"/>
    </source>
</evidence>
<dbReference type="GO" id="GO:0006094">
    <property type="term" value="P:gluconeogenesis"/>
    <property type="evidence" value="ECO:0007669"/>
    <property type="project" value="UniProtKB-UniRule"/>
</dbReference>
<feature type="binding site" evidence="8">
    <location>
        <position position="173"/>
    </location>
    <ligand>
        <name>substrate</name>
    </ligand>
</feature>
<feature type="active site" description="Proton acceptor" evidence="8">
    <location>
        <position position="167"/>
    </location>
</feature>
<comment type="similarity">
    <text evidence="3 8 9">Belongs to the triosephosphate isomerase family.</text>
</comment>
<comment type="pathway">
    <text evidence="1 8 9">Carbohydrate degradation; glycolysis; D-glyceraldehyde 3-phosphate from glycerone phosphate: step 1/1.</text>
</comment>
<keyword evidence="6 8" id="KW-0324">Glycolysis</keyword>
<evidence type="ECO:0000313" key="11">
    <source>
        <dbReference type="EMBL" id="TXI32652.1"/>
    </source>
</evidence>
<dbReference type="Pfam" id="PF00121">
    <property type="entry name" value="TIM"/>
    <property type="match status" value="1"/>
</dbReference>
<dbReference type="GO" id="GO:0019563">
    <property type="term" value="P:glycerol catabolic process"/>
    <property type="evidence" value="ECO:0007669"/>
    <property type="project" value="TreeGrafter"/>
</dbReference>
<dbReference type="PROSITE" id="PS51440">
    <property type="entry name" value="TIM_2"/>
    <property type="match status" value="1"/>
</dbReference>
<evidence type="ECO:0000256" key="4">
    <source>
        <dbReference type="ARBA" id="ARBA00022432"/>
    </source>
</evidence>
<evidence type="ECO:0000256" key="7">
    <source>
        <dbReference type="ARBA" id="ARBA00023235"/>
    </source>
</evidence>
<dbReference type="GO" id="GO:0005829">
    <property type="term" value="C:cytosol"/>
    <property type="evidence" value="ECO:0007669"/>
    <property type="project" value="TreeGrafter"/>
</dbReference>
<dbReference type="EMBL" id="SSFO01000141">
    <property type="protein sequence ID" value="TXI32652.1"/>
    <property type="molecule type" value="Genomic_DNA"/>
</dbReference>
<dbReference type="PANTHER" id="PTHR21139:SF42">
    <property type="entry name" value="TRIOSEPHOSPHATE ISOMERASE"/>
    <property type="match status" value="1"/>
</dbReference>
<dbReference type="GO" id="GO:0006096">
    <property type="term" value="P:glycolytic process"/>
    <property type="evidence" value="ECO:0007669"/>
    <property type="project" value="UniProtKB-UniRule"/>
</dbReference>
<feature type="active site" description="Electrophile" evidence="8">
    <location>
        <position position="95"/>
    </location>
</feature>
<dbReference type="AlphaFoldDB" id="A0A142IV67"/>
<dbReference type="Proteomes" id="UP000321110">
    <property type="component" value="Unassembled WGS sequence"/>
</dbReference>
<evidence type="ECO:0000256" key="8">
    <source>
        <dbReference type="HAMAP-Rule" id="MF_00147"/>
    </source>
</evidence>
<dbReference type="InterPro" id="IPR020861">
    <property type="entry name" value="Triosephosphate_isomerase_AS"/>
</dbReference>
<evidence type="ECO:0000256" key="1">
    <source>
        <dbReference type="ARBA" id="ARBA00004680"/>
    </source>
</evidence>